<evidence type="ECO:0008006" key="3">
    <source>
        <dbReference type="Google" id="ProtNLM"/>
    </source>
</evidence>
<proteinExistence type="predicted"/>
<reference evidence="1" key="1">
    <citation type="submission" date="2022-10" db="EMBL/GenBank/DDBJ databases">
        <title>The WGS of Solirubrobacter ginsenosidimutans DSM 21036.</title>
        <authorList>
            <person name="Jiang Z."/>
        </authorList>
    </citation>
    <scope>NUCLEOTIDE SEQUENCE</scope>
    <source>
        <strain evidence="1">DSM 21036</strain>
    </source>
</reference>
<accession>A0A9X3S6D5</accession>
<evidence type="ECO:0000313" key="1">
    <source>
        <dbReference type="EMBL" id="MDA0165046.1"/>
    </source>
</evidence>
<keyword evidence="2" id="KW-1185">Reference proteome</keyword>
<dbReference type="AlphaFoldDB" id="A0A9X3S6D5"/>
<dbReference type="Proteomes" id="UP001149140">
    <property type="component" value="Unassembled WGS sequence"/>
</dbReference>
<gene>
    <name evidence="1" type="ORF">OM076_32555</name>
</gene>
<organism evidence="1 2">
    <name type="scientific">Solirubrobacter ginsenosidimutans</name>
    <dbReference type="NCBI Taxonomy" id="490573"/>
    <lineage>
        <taxon>Bacteria</taxon>
        <taxon>Bacillati</taxon>
        <taxon>Actinomycetota</taxon>
        <taxon>Thermoleophilia</taxon>
        <taxon>Solirubrobacterales</taxon>
        <taxon>Solirubrobacteraceae</taxon>
        <taxon>Solirubrobacter</taxon>
    </lineage>
</organism>
<protein>
    <recommendedName>
        <fullName evidence="3">Thioredoxin family protein</fullName>
    </recommendedName>
</protein>
<name>A0A9X3S6D5_9ACTN</name>
<dbReference type="RefSeq" id="WP_270044302.1">
    <property type="nucleotide sequence ID" value="NZ_JAPDOD010000041.1"/>
</dbReference>
<dbReference type="EMBL" id="JAPDOD010000041">
    <property type="protein sequence ID" value="MDA0165046.1"/>
    <property type="molecule type" value="Genomic_DNA"/>
</dbReference>
<evidence type="ECO:0000313" key="2">
    <source>
        <dbReference type="Proteomes" id="UP001149140"/>
    </source>
</evidence>
<sequence>MEVALLYWDGCPSHPAALAQLRAILGEEFPVTVREIVDEEQAIAEGFPGSPTIRVDGEDLFPIDDPPGLSCRIYRLADGRFSPTPDPGELREALARVRSAG</sequence>
<comment type="caution">
    <text evidence="1">The sequence shown here is derived from an EMBL/GenBank/DDBJ whole genome shotgun (WGS) entry which is preliminary data.</text>
</comment>